<accession>A0A1W9ZBL7</accession>
<dbReference type="PANTHER" id="PTHR43591:SF24">
    <property type="entry name" value="2-METHOXY-6-POLYPRENYL-1,4-BENZOQUINOL METHYLASE, MITOCHONDRIAL"/>
    <property type="match status" value="1"/>
</dbReference>
<evidence type="ECO:0000313" key="3">
    <source>
        <dbReference type="Proteomes" id="UP000192707"/>
    </source>
</evidence>
<dbReference type="GO" id="GO:0032259">
    <property type="term" value="P:methylation"/>
    <property type="evidence" value="ECO:0007669"/>
    <property type="project" value="UniProtKB-KW"/>
</dbReference>
<evidence type="ECO:0000313" key="2">
    <source>
        <dbReference type="EMBL" id="ORA11407.1"/>
    </source>
</evidence>
<dbReference type="OrthoDB" id="4125239at2"/>
<dbReference type="InterPro" id="IPR041698">
    <property type="entry name" value="Methyltransf_25"/>
</dbReference>
<evidence type="ECO:0000259" key="1">
    <source>
        <dbReference type="Pfam" id="PF13649"/>
    </source>
</evidence>
<dbReference type="SUPFAM" id="SSF53335">
    <property type="entry name" value="S-adenosyl-L-methionine-dependent methyltransferases"/>
    <property type="match status" value="1"/>
</dbReference>
<organism evidence="2 3">
    <name type="scientific">Mycobacterium arosiense ATCC BAA-1401 = DSM 45069</name>
    <dbReference type="NCBI Taxonomy" id="1265311"/>
    <lineage>
        <taxon>Bacteria</taxon>
        <taxon>Bacillati</taxon>
        <taxon>Actinomycetota</taxon>
        <taxon>Actinomycetes</taxon>
        <taxon>Mycobacteriales</taxon>
        <taxon>Mycobacteriaceae</taxon>
        <taxon>Mycobacterium</taxon>
        <taxon>Mycobacterium avium complex (MAC)</taxon>
    </lineage>
</organism>
<keyword evidence="2" id="KW-0489">Methyltransferase</keyword>
<comment type="caution">
    <text evidence="2">The sequence shown here is derived from an EMBL/GenBank/DDBJ whole genome shotgun (WGS) entry which is preliminary data.</text>
</comment>
<dbReference type="Gene3D" id="3.40.50.150">
    <property type="entry name" value="Vaccinia Virus protein VP39"/>
    <property type="match status" value="1"/>
</dbReference>
<dbReference type="GO" id="GO:0008168">
    <property type="term" value="F:methyltransferase activity"/>
    <property type="evidence" value="ECO:0007669"/>
    <property type="project" value="UniProtKB-KW"/>
</dbReference>
<feature type="domain" description="Methyltransferase" evidence="1">
    <location>
        <begin position="83"/>
        <end position="176"/>
    </location>
</feature>
<protein>
    <submittedName>
        <fullName evidence="2">SAM-dependent methyltransferase</fullName>
    </submittedName>
</protein>
<dbReference type="AlphaFoldDB" id="A0A1W9ZBL7"/>
<dbReference type="PANTHER" id="PTHR43591">
    <property type="entry name" value="METHYLTRANSFERASE"/>
    <property type="match status" value="1"/>
</dbReference>
<gene>
    <name evidence="2" type="ORF">BST14_18855</name>
</gene>
<reference evidence="2 3" key="1">
    <citation type="submission" date="2016-12" db="EMBL/GenBank/DDBJ databases">
        <title>The new phylogeny of genus Mycobacterium.</title>
        <authorList>
            <person name="Tortoli E."/>
            <person name="Trovato A."/>
            <person name="Cirillo D.M."/>
        </authorList>
    </citation>
    <scope>NUCLEOTIDE SEQUENCE [LARGE SCALE GENOMIC DNA]</scope>
    <source>
        <strain evidence="2 3">DSM 45069</strain>
    </source>
</reference>
<dbReference type="RefSeq" id="WP_083065896.1">
    <property type="nucleotide sequence ID" value="NZ_MVHG01000054.1"/>
</dbReference>
<keyword evidence="2" id="KW-0808">Transferase</keyword>
<dbReference type="EMBL" id="MVHG01000054">
    <property type="protein sequence ID" value="ORA11407.1"/>
    <property type="molecule type" value="Genomic_DNA"/>
</dbReference>
<dbReference type="Pfam" id="PF13649">
    <property type="entry name" value="Methyltransf_25"/>
    <property type="match status" value="1"/>
</dbReference>
<sequence>MIHMDRMARDIATMPRGGPDASWLDRRLRTDRLEYLDRDDVDDLKRRVIQSLDRSGRRRFMGTYKMCALAALDEVPDVPAPKILELGCGLGGLSRKLLELNPAAQVTVTDIDPEFVASVASSDLGSDPRATVREMDATAIDASDGHYDLAVFALSLHHLAPDQAARVFAEGTRVARKLLVIDLRRWRAPLQLVQLTFTLPFTGLIPSLHDAVISSLRAYSPSALRAIAAHADPAITVEFRTRPQGATAMVARRAPAAPCA</sequence>
<dbReference type="Proteomes" id="UP000192707">
    <property type="component" value="Unassembled WGS sequence"/>
</dbReference>
<keyword evidence="3" id="KW-1185">Reference proteome</keyword>
<name>A0A1W9ZBL7_MYCAI</name>
<dbReference type="InterPro" id="IPR029063">
    <property type="entry name" value="SAM-dependent_MTases_sf"/>
</dbReference>
<proteinExistence type="predicted"/>